<protein>
    <recommendedName>
        <fullName evidence="3">DUF72 domain-containing protein</fullName>
    </recommendedName>
</protein>
<dbReference type="eggNOG" id="COG1801">
    <property type="taxonomic scope" value="Bacteria"/>
</dbReference>
<dbReference type="InterPro" id="IPR002763">
    <property type="entry name" value="DUF72"/>
</dbReference>
<name>A0A0R2HVC4_CARDV</name>
<evidence type="ECO:0000313" key="1">
    <source>
        <dbReference type="EMBL" id="KRN56609.1"/>
    </source>
</evidence>
<dbReference type="SUPFAM" id="SSF117396">
    <property type="entry name" value="TM1631-like"/>
    <property type="match status" value="1"/>
</dbReference>
<gene>
    <name evidence="1" type="ORF">IV74_GL000857</name>
</gene>
<dbReference type="Gene3D" id="3.20.20.410">
    <property type="entry name" value="Protein of unknown function UPF0759"/>
    <property type="match status" value="1"/>
</dbReference>
<dbReference type="PANTHER" id="PTHR30348:SF13">
    <property type="entry name" value="UPF0759 PROTEIN YUNF"/>
    <property type="match status" value="1"/>
</dbReference>
<proteinExistence type="predicted"/>
<accession>A0A0R2HVC4</accession>
<organism evidence="1 2">
    <name type="scientific">Carnobacterium divergens DSM 20623</name>
    <dbReference type="NCBI Taxonomy" id="1449336"/>
    <lineage>
        <taxon>Bacteria</taxon>
        <taxon>Bacillati</taxon>
        <taxon>Bacillota</taxon>
        <taxon>Bacilli</taxon>
        <taxon>Lactobacillales</taxon>
        <taxon>Carnobacteriaceae</taxon>
        <taxon>Carnobacterium</taxon>
    </lineage>
</organism>
<keyword evidence="2" id="KW-1185">Reference proteome</keyword>
<evidence type="ECO:0008006" key="3">
    <source>
        <dbReference type="Google" id="ProtNLM"/>
    </source>
</evidence>
<dbReference type="EMBL" id="JQBS01000024">
    <property type="protein sequence ID" value="KRN56609.1"/>
    <property type="molecule type" value="Genomic_DNA"/>
</dbReference>
<dbReference type="PATRIC" id="fig|1449336.4.peg.877"/>
<dbReference type="Pfam" id="PF01904">
    <property type="entry name" value="DUF72"/>
    <property type="match status" value="1"/>
</dbReference>
<dbReference type="AlphaFoldDB" id="A0A0R2HVC4"/>
<sequence length="280" mass="32295">MITIGLTGWGDHETLILNKQQKLENYASHFPFVELDTSFYALPAISSIESWLAKTPNTFQFIPKALQTMTKHRDWSDFYPSEKNMFDTYLATFEPMVSANRLKAVLFQFPPYFACTKEHVAYLRNIRIWMKDLPVAIEFRNNTWYSIDYQQQTLQLLKELNFIHTVVDQPQTPTNSVPKVLSVTNSALTLYRLHGRNFDGWLNASGPDWRKKRTLYNYNLAELEGIKQDILTLTEESNEVAVIFNNNSGGHAASNGKSLQKLMNVTFIGLLPQQLDLELF</sequence>
<reference evidence="1 2" key="1">
    <citation type="journal article" date="2015" name="Genome Announc.">
        <title>Expanding the biotechnology potential of lactobacilli through comparative genomics of 213 strains and associated genera.</title>
        <authorList>
            <person name="Sun Z."/>
            <person name="Harris H.M."/>
            <person name="McCann A."/>
            <person name="Guo C."/>
            <person name="Argimon S."/>
            <person name="Zhang W."/>
            <person name="Yang X."/>
            <person name="Jeffery I.B."/>
            <person name="Cooney J.C."/>
            <person name="Kagawa T.F."/>
            <person name="Liu W."/>
            <person name="Song Y."/>
            <person name="Salvetti E."/>
            <person name="Wrobel A."/>
            <person name="Rasinkangas P."/>
            <person name="Parkhill J."/>
            <person name="Rea M.C."/>
            <person name="O'Sullivan O."/>
            <person name="Ritari J."/>
            <person name="Douillard F.P."/>
            <person name="Paul Ross R."/>
            <person name="Yang R."/>
            <person name="Briner A.E."/>
            <person name="Felis G.E."/>
            <person name="de Vos W.M."/>
            <person name="Barrangou R."/>
            <person name="Klaenhammer T.R."/>
            <person name="Caufield P.W."/>
            <person name="Cui Y."/>
            <person name="Zhang H."/>
            <person name="O'Toole P.W."/>
        </authorList>
    </citation>
    <scope>NUCLEOTIDE SEQUENCE [LARGE SCALE GENOMIC DNA]</scope>
    <source>
        <strain evidence="1 2">DSM 20623</strain>
    </source>
</reference>
<dbReference type="GeneID" id="89589934"/>
<comment type="caution">
    <text evidence="1">The sequence shown here is derived from an EMBL/GenBank/DDBJ whole genome shotgun (WGS) entry which is preliminary data.</text>
</comment>
<evidence type="ECO:0000313" key="2">
    <source>
        <dbReference type="Proteomes" id="UP000051658"/>
    </source>
</evidence>
<dbReference type="RefSeq" id="WP_034573111.1">
    <property type="nucleotide sequence ID" value="NZ_JQBS01000024.1"/>
</dbReference>
<dbReference type="PANTHER" id="PTHR30348">
    <property type="entry name" value="UNCHARACTERIZED PROTEIN YECE"/>
    <property type="match status" value="1"/>
</dbReference>
<dbReference type="InterPro" id="IPR036520">
    <property type="entry name" value="UPF0759_sf"/>
</dbReference>
<dbReference type="Proteomes" id="UP000051658">
    <property type="component" value="Unassembled WGS sequence"/>
</dbReference>